<dbReference type="PANTHER" id="PTHR10695">
    <property type="entry name" value="DEPHOSPHO-COA KINASE-RELATED"/>
    <property type="match status" value="1"/>
</dbReference>
<keyword evidence="5" id="KW-0808">Transferase</keyword>
<comment type="subcellular location">
    <subcellularLocation>
        <location evidence="5">Cytoplasm</location>
    </subcellularLocation>
</comment>
<keyword evidence="5 8" id="KW-0418">Kinase</keyword>
<keyword evidence="9" id="KW-1185">Reference proteome</keyword>
<dbReference type="EC" id="2.7.1.24" evidence="5 6"/>
<name>A0A6F8PWI0_9GAMM</name>
<dbReference type="SUPFAM" id="SSF52540">
    <property type="entry name" value="P-loop containing nucleoside triphosphate hydrolases"/>
    <property type="match status" value="1"/>
</dbReference>
<comment type="catalytic activity">
    <reaction evidence="5">
        <text>3'-dephospho-CoA + ATP = ADP + CoA + H(+)</text>
        <dbReference type="Rhea" id="RHEA:18245"/>
        <dbReference type="ChEBI" id="CHEBI:15378"/>
        <dbReference type="ChEBI" id="CHEBI:30616"/>
        <dbReference type="ChEBI" id="CHEBI:57287"/>
        <dbReference type="ChEBI" id="CHEBI:57328"/>
        <dbReference type="ChEBI" id="CHEBI:456216"/>
        <dbReference type="EC" id="2.7.1.24"/>
    </reaction>
</comment>
<dbReference type="PANTHER" id="PTHR10695:SF46">
    <property type="entry name" value="BIFUNCTIONAL COENZYME A SYNTHASE-RELATED"/>
    <property type="match status" value="1"/>
</dbReference>
<dbReference type="Proteomes" id="UP000501726">
    <property type="component" value="Chromosome"/>
</dbReference>
<proteinExistence type="inferred from homology"/>
<gene>
    <name evidence="5 8" type="primary">coaE</name>
    <name evidence="8" type="ORF">THMIRHAS_18850</name>
</gene>
<dbReference type="GO" id="GO:0004140">
    <property type="term" value="F:dephospho-CoA kinase activity"/>
    <property type="evidence" value="ECO:0007669"/>
    <property type="project" value="UniProtKB-UniRule"/>
</dbReference>
<comment type="pathway">
    <text evidence="5">Cofactor biosynthesis; coenzyme A biosynthesis; CoA from (R)-pantothenate: step 5/5.</text>
</comment>
<feature type="binding site" evidence="5">
    <location>
        <begin position="11"/>
        <end position="16"/>
    </location>
    <ligand>
        <name>ATP</name>
        <dbReference type="ChEBI" id="CHEBI:30616"/>
    </ligand>
</feature>
<dbReference type="PROSITE" id="PS51219">
    <property type="entry name" value="DPCK"/>
    <property type="match status" value="1"/>
</dbReference>
<dbReference type="GO" id="GO:0005737">
    <property type="term" value="C:cytoplasm"/>
    <property type="evidence" value="ECO:0007669"/>
    <property type="project" value="UniProtKB-SubCell"/>
</dbReference>
<keyword evidence="4 5" id="KW-0173">Coenzyme A biosynthesis</keyword>
<evidence type="ECO:0000256" key="2">
    <source>
        <dbReference type="ARBA" id="ARBA00022741"/>
    </source>
</evidence>
<evidence type="ECO:0000256" key="4">
    <source>
        <dbReference type="ARBA" id="ARBA00022993"/>
    </source>
</evidence>
<keyword evidence="3 5" id="KW-0067">ATP-binding</keyword>
<dbReference type="EMBL" id="AP021889">
    <property type="protein sequence ID" value="BBP46512.1"/>
    <property type="molecule type" value="Genomic_DNA"/>
</dbReference>
<protein>
    <recommendedName>
        <fullName evidence="5 6">Dephospho-CoA kinase</fullName>
        <ecNumber evidence="5 6">2.7.1.24</ecNumber>
    </recommendedName>
    <alternativeName>
        <fullName evidence="5">Dephosphocoenzyme A kinase</fullName>
    </alternativeName>
</protein>
<keyword evidence="7" id="KW-0175">Coiled coil</keyword>
<comment type="similarity">
    <text evidence="1 5">Belongs to the CoaE family.</text>
</comment>
<feature type="coiled-coil region" evidence="7">
    <location>
        <begin position="185"/>
        <end position="212"/>
    </location>
</feature>
<organism evidence="8 9">
    <name type="scientific">Thiosulfatimonas sediminis</name>
    <dbReference type="NCBI Taxonomy" id="2675054"/>
    <lineage>
        <taxon>Bacteria</taxon>
        <taxon>Pseudomonadati</taxon>
        <taxon>Pseudomonadota</taxon>
        <taxon>Gammaproteobacteria</taxon>
        <taxon>Thiotrichales</taxon>
        <taxon>Piscirickettsiaceae</taxon>
        <taxon>Thiosulfatimonas</taxon>
    </lineage>
</organism>
<evidence type="ECO:0000313" key="8">
    <source>
        <dbReference type="EMBL" id="BBP46512.1"/>
    </source>
</evidence>
<accession>A0A6F8PWI0</accession>
<evidence type="ECO:0000256" key="7">
    <source>
        <dbReference type="SAM" id="Coils"/>
    </source>
</evidence>
<dbReference type="NCBIfam" id="TIGR00152">
    <property type="entry name" value="dephospho-CoA kinase"/>
    <property type="match status" value="1"/>
</dbReference>
<comment type="function">
    <text evidence="5">Catalyzes the phosphorylation of the 3'-hydroxyl group of dephosphocoenzyme A to form coenzyme A.</text>
</comment>
<keyword evidence="5" id="KW-0963">Cytoplasm</keyword>
<dbReference type="InterPro" id="IPR001977">
    <property type="entry name" value="Depp_CoAkinase"/>
</dbReference>
<dbReference type="HAMAP" id="MF_00376">
    <property type="entry name" value="Dephospho_CoA_kinase"/>
    <property type="match status" value="1"/>
</dbReference>
<sequence>MKVIGLTGGIGSGKSTFCALIRKHGIATIDSDQLARQVVAPKTPGLAAVIAEFGTSILQQDGSLNRAALRQQIFADPNDQAPRQKLEAILHPLIQAQTQQQIRGYQQDARYNAPYLLVAIPLLVEGILKTGCKPSYLDEIWVLDCSRETQVARASQRDGASVEQINNILANQASRQQRLTYADKVINNENGLAELEAEITRLLKENIDAQQARPNH</sequence>
<evidence type="ECO:0000256" key="5">
    <source>
        <dbReference type="HAMAP-Rule" id="MF_00376"/>
    </source>
</evidence>
<dbReference type="KEGG" id="tse:THMIRHAS_18850"/>
<keyword evidence="2 5" id="KW-0547">Nucleotide-binding</keyword>
<dbReference type="GO" id="GO:0015937">
    <property type="term" value="P:coenzyme A biosynthetic process"/>
    <property type="evidence" value="ECO:0007669"/>
    <property type="project" value="UniProtKB-UniRule"/>
</dbReference>
<dbReference type="RefSeq" id="WP_173273199.1">
    <property type="nucleotide sequence ID" value="NZ_AP021889.1"/>
</dbReference>
<dbReference type="AlphaFoldDB" id="A0A6F8PWI0"/>
<dbReference type="UniPathway" id="UPA00241">
    <property type="reaction ID" value="UER00356"/>
</dbReference>
<dbReference type="InterPro" id="IPR027417">
    <property type="entry name" value="P-loop_NTPase"/>
</dbReference>
<evidence type="ECO:0000256" key="1">
    <source>
        <dbReference type="ARBA" id="ARBA00009018"/>
    </source>
</evidence>
<dbReference type="Gene3D" id="3.40.50.300">
    <property type="entry name" value="P-loop containing nucleotide triphosphate hydrolases"/>
    <property type="match status" value="1"/>
</dbReference>
<evidence type="ECO:0000313" key="9">
    <source>
        <dbReference type="Proteomes" id="UP000501726"/>
    </source>
</evidence>
<dbReference type="CDD" id="cd02022">
    <property type="entry name" value="DPCK"/>
    <property type="match status" value="1"/>
</dbReference>
<reference evidence="9" key="1">
    <citation type="submission" date="2019-11" db="EMBL/GenBank/DDBJ databases">
        <title>Isolation and characterization of two novel species in the genus Thiomicrorhabdus.</title>
        <authorList>
            <person name="Mochizuki J."/>
            <person name="Kojima H."/>
            <person name="Fukui M."/>
        </authorList>
    </citation>
    <scope>NUCLEOTIDE SEQUENCE [LARGE SCALE GENOMIC DNA]</scope>
    <source>
        <strain evidence="9">aks77</strain>
    </source>
</reference>
<dbReference type="GO" id="GO:0005524">
    <property type="term" value="F:ATP binding"/>
    <property type="evidence" value="ECO:0007669"/>
    <property type="project" value="UniProtKB-UniRule"/>
</dbReference>
<dbReference type="Pfam" id="PF01121">
    <property type="entry name" value="CoaE"/>
    <property type="match status" value="1"/>
</dbReference>
<evidence type="ECO:0000256" key="3">
    <source>
        <dbReference type="ARBA" id="ARBA00022840"/>
    </source>
</evidence>
<evidence type="ECO:0000256" key="6">
    <source>
        <dbReference type="NCBIfam" id="TIGR00152"/>
    </source>
</evidence>